<proteinExistence type="predicted"/>
<reference evidence="1" key="1">
    <citation type="journal article" date="2014" name="Int. J. Syst. Evol. Microbiol.">
        <title>Complete genome sequence of Corynebacterium casei LMG S-19264T (=DSM 44701T), isolated from a smear-ripened cheese.</title>
        <authorList>
            <consortium name="US DOE Joint Genome Institute (JGI-PGF)"/>
            <person name="Walter F."/>
            <person name="Albersmeier A."/>
            <person name="Kalinowski J."/>
            <person name="Ruckert C."/>
        </authorList>
    </citation>
    <scope>NUCLEOTIDE SEQUENCE</scope>
    <source>
        <strain evidence="1">JCM 19831</strain>
    </source>
</reference>
<evidence type="ECO:0000313" key="2">
    <source>
        <dbReference type="Proteomes" id="UP000642070"/>
    </source>
</evidence>
<accession>A0A917UDT8</accession>
<name>A0A917UDT8_9ACTN</name>
<sequence>MRSFPDILLISTLPGLVDAPSRETVHRPDGVLTLGTIASVPVAVAATAAAGARWVISVALAPAAHPTRRGDVIVPTDAADPALLRLAREVPEGDWLPEHYAPVAHFDTCRVLGVPPSPAGVSLTVYGVCPPGLSPAARADAGDAAVSFARAVVAHLAP</sequence>
<comment type="caution">
    <text evidence="1">The sequence shown here is derived from an EMBL/GenBank/DDBJ whole genome shotgun (WGS) entry which is preliminary data.</text>
</comment>
<organism evidence="1 2">
    <name type="scientific">Dactylosporangium sucinum</name>
    <dbReference type="NCBI Taxonomy" id="1424081"/>
    <lineage>
        <taxon>Bacteria</taxon>
        <taxon>Bacillati</taxon>
        <taxon>Actinomycetota</taxon>
        <taxon>Actinomycetes</taxon>
        <taxon>Micromonosporales</taxon>
        <taxon>Micromonosporaceae</taxon>
        <taxon>Dactylosporangium</taxon>
    </lineage>
</organism>
<protein>
    <submittedName>
        <fullName evidence="1">Uncharacterized protein</fullName>
    </submittedName>
</protein>
<dbReference type="Proteomes" id="UP000642070">
    <property type="component" value="Unassembled WGS sequence"/>
</dbReference>
<gene>
    <name evidence="1" type="ORF">GCM10007977_104850</name>
</gene>
<keyword evidence="2" id="KW-1185">Reference proteome</keyword>
<dbReference type="EMBL" id="BMPI01000104">
    <property type="protein sequence ID" value="GGM86010.1"/>
    <property type="molecule type" value="Genomic_DNA"/>
</dbReference>
<reference evidence="1" key="2">
    <citation type="submission" date="2020-09" db="EMBL/GenBank/DDBJ databases">
        <authorList>
            <person name="Sun Q."/>
            <person name="Ohkuma M."/>
        </authorList>
    </citation>
    <scope>NUCLEOTIDE SEQUENCE</scope>
    <source>
        <strain evidence="1">JCM 19831</strain>
    </source>
</reference>
<dbReference type="RefSeq" id="WP_190257621.1">
    <property type="nucleotide sequence ID" value="NZ_BMPI01000104.1"/>
</dbReference>
<dbReference type="AlphaFoldDB" id="A0A917UDT8"/>
<evidence type="ECO:0000313" key="1">
    <source>
        <dbReference type="EMBL" id="GGM86010.1"/>
    </source>
</evidence>